<gene>
    <name evidence="1" type="ORF">B0J12DRAFT_57097</name>
</gene>
<reference evidence="1 2" key="1">
    <citation type="journal article" date="2021" name="Nat. Commun.">
        <title>Genetic determinants of endophytism in the Arabidopsis root mycobiome.</title>
        <authorList>
            <person name="Mesny F."/>
            <person name="Miyauchi S."/>
            <person name="Thiergart T."/>
            <person name="Pickel B."/>
            <person name="Atanasova L."/>
            <person name="Karlsson M."/>
            <person name="Huettel B."/>
            <person name="Barry K.W."/>
            <person name="Haridas S."/>
            <person name="Chen C."/>
            <person name="Bauer D."/>
            <person name="Andreopoulos W."/>
            <person name="Pangilinan J."/>
            <person name="LaButti K."/>
            <person name="Riley R."/>
            <person name="Lipzen A."/>
            <person name="Clum A."/>
            <person name="Drula E."/>
            <person name="Henrissat B."/>
            <person name="Kohler A."/>
            <person name="Grigoriev I.V."/>
            <person name="Martin F.M."/>
            <person name="Hacquard S."/>
        </authorList>
    </citation>
    <scope>NUCLEOTIDE SEQUENCE [LARGE SCALE GENOMIC DNA]</scope>
    <source>
        <strain evidence="1 2">MPI-SDFR-AT-0080</strain>
    </source>
</reference>
<dbReference type="EMBL" id="JAGTJR010000010">
    <property type="protein sequence ID" value="KAH7053487.1"/>
    <property type="molecule type" value="Genomic_DNA"/>
</dbReference>
<name>A0ABQ8GEW5_9PEZI</name>
<proteinExistence type="predicted"/>
<dbReference type="Proteomes" id="UP000774617">
    <property type="component" value="Unassembled WGS sequence"/>
</dbReference>
<evidence type="ECO:0000313" key="2">
    <source>
        <dbReference type="Proteomes" id="UP000774617"/>
    </source>
</evidence>
<protein>
    <submittedName>
        <fullName evidence="1">Uncharacterized protein</fullName>
    </submittedName>
</protein>
<organism evidence="1 2">
    <name type="scientific">Macrophomina phaseolina</name>
    <dbReference type="NCBI Taxonomy" id="35725"/>
    <lineage>
        <taxon>Eukaryota</taxon>
        <taxon>Fungi</taxon>
        <taxon>Dikarya</taxon>
        <taxon>Ascomycota</taxon>
        <taxon>Pezizomycotina</taxon>
        <taxon>Dothideomycetes</taxon>
        <taxon>Dothideomycetes incertae sedis</taxon>
        <taxon>Botryosphaeriales</taxon>
        <taxon>Botryosphaeriaceae</taxon>
        <taxon>Macrophomina</taxon>
    </lineage>
</organism>
<comment type="caution">
    <text evidence="1">The sequence shown here is derived from an EMBL/GenBank/DDBJ whole genome shotgun (WGS) entry which is preliminary data.</text>
</comment>
<keyword evidence="2" id="KW-1185">Reference proteome</keyword>
<sequence>MVGLQLKIRDGTAEQLLARPVLVGWHDALSGDYSHLGRISDPQDPMKAKLTLLLSRDAETKRKYLLHFHLPVRTRRLSKNAKYFYLVIPVEQISLNIDTVHTYELPTSTSEQLRKDDLHYSEAFVRVRLGLRSAAYIIMPTLPRPLQSPLKGLPAQLLLRLKSLSAAKEMDVYMEDGAADELGKCARNYKTRSLRLSLTYSTCTKDLWGPKTIGSNILAAMKILIMSLGIRFLVTLLQPTKTLLRQLHQSPRVLAEVHYPNAARSLRMQAVGHIPTEASLFGGIRRHLAAIGSALQMLLSLSVRQISNILGSARPPKRSERISTGHRISATEAQRKRIPLRTLTQLSLCISDTRSNYILFASPQCCWYFFQPGLLLPQKALAFLRDSRMAVENVGI</sequence>
<accession>A0ABQ8GEW5</accession>
<evidence type="ECO:0000313" key="1">
    <source>
        <dbReference type="EMBL" id="KAH7053487.1"/>
    </source>
</evidence>